<feature type="compositionally biased region" description="Pro residues" evidence="8">
    <location>
        <begin position="654"/>
        <end position="701"/>
    </location>
</feature>
<keyword evidence="5" id="KW-0406">Ion transport</keyword>
<organism evidence="11">
    <name type="scientific">Heliothis virescens</name>
    <name type="common">Tobacco budworm moth</name>
    <dbReference type="NCBI Taxonomy" id="7102"/>
    <lineage>
        <taxon>Eukaryota</taxon>
        <taxon>Metazoa</taxon>
        <taxon>Ecdysozoa</taxon>
        <taxon>Arthropoda</taxon>
        <taxon>Hexapoda</taxon>
        <taxon>Insecta</taxon>
        <taxon>Pterygota</taxon>
        <taxon>Neoptera</taxon>
        <taxon>Endopterygota</taxon>
        <taxon>Lepidoptera</taxon>
        <taxon>Glossata</taxon>
        <taxon>Ditrysia</taxon>
        <taxon>Noctuoidea</taxon>
        <taxon>Noctuidae</taxon>
        <taxon>Heliothinae</taxon>
        <taxon>Heliothis</taxon>
    </lineage>
</organism>
<evidence type="ECO:0000256" key="6">
    <source>
        <dbReference type="ARBA" id="ARBA00023136"/>
    </source>
</evidence>
<reference evidence="11" key="1">
    <citation type="submission" date="2017-09" db="EMBL/GenBank/DDBJ databases">
        <title>Contemporary evolution of a Lepidopteran species, Heliothis virescens, in response to modern agricultural practices.</title>
        <authorList>
            <person name="Fritz M.L."/>
            <person name="Deyonke A.M."/>
            <person name="Papanicolaou A."/>
            <person name="Micinski S."/>
            <person name="Westbrook J."/>
            <person name="Gould F."/>
        </authorList>
    </citation>
    <scope>NUCLEOTIDE SEQUENCE [LARGE SCALE GENOMIC DNA]</scope>
    <source>
        <strain evidence="11">HvINT-</strain>
        <tissue evidence="11">Whole body</tissue>
    </source>
</reference>
<feature type="compositionally biased region" description="Basic and acidic residues" evidence="8">
    <location>
        <begin position="486"/>
        <end position="497"/>
    </location>
</feature>
<protein>
    <recommendedName>
        <fullName evidence="10">Ion transport domain-containing protein</fullName>
    </recommendedName>
</protein>
<evidence type="ECO:0000256" key="1">
    <source>
        <dbReference type="ARBA" id="ARBA00004141"/>
    </source>
</evidence>
<evidence type="ECO:0000256" key="2">
    <source>
        <dbReference type="ARBA" id="ARBA00022448"/>
    </source>
</evidence>
<dbReference type="PANTHER" id="PTHR10117">
    <property type="entry name" value="TRANSIENT RECEPTOR POTENTIAL CHANNEL"/>
    <property type="match status" value="1"/>
</dbReference>
<feature type="compositionally biased region" description="Pro residues" evidence="8">
    <location>
        <begin position="540"/>
        <end position="587"/>
    </location>
</feature>
<dbReference type="InterPro" id="IPR005821">
    <property type="entry name" value="Ion_trans_dom"/>
</dbReference>
<dbReference type="GO" id="GO:0070679">
    <property type="term" value="F:inositol 1,4,5 trisphosphate binding"/>
    <property type="evidence" value="ECO:0007669"/>
    <property type="project" value="TreeGrafter"/>
</dbReference>
<dbReference type="AlphaFoldDB" id="A0A2A4J004"/>
<evidence type="ECO:0000313" key="11">
    <source>
        <dbReference type="EMBL" id="PCG65487.1"/>
    </source>
</evidence>
<dbReference type="GO" id="GO:0051480">
    <property type="term" value="P:regulation of cytosolic calcium ion concentration"/>
    <property type="evidence" value="ECO:0007669"/>
    <property type="project" value="TreeGrafter"/>
</dbReference>
<dbReference type="GO" id="GO:0015279">
    <property type="term" value="F:store-operated calcium channel activity"/>
    <property type="evidence" value="ECO:0007669"/>
    <property type="project" value="TreeGrafter"/>
</dbReference>
<gene>
    <name evidence="11" type="ORF">B5V51_9142</name>
</gene>
<feature type="compositionally biased region" description="Pro residues" evidence="8">
    <location>
        <begin position="518"/>
        <end position="533"/>
    </location>
</feature>
<evidence type="ECO:0000259" key="10">
    <source>
        <dbReference type="Pfam" id="PF00520"/>
    </source>
</evidence>
<evidence type="ECO:0000256" key="5">
    <source>
        <dbReference type="ARBA" id="ARBA00023065"/>
    </source>
</evidence>
<feature type="compositionally biased region" description="Low complexity" evidence="8">
    <location>
        <begin position="702"/>
        <end position="713"/>
    </location>
</feature>
<dbReference type="InterPro" id="IPR002153">
    <property type="entry name" value="TRPC_channel"/>
</dbReference>
<evidence type="ECO:0000256" key="4">
    <source>
        <dbReference type="ARBA" id="ARBA00022989"/>
    </source>
</evidence>
<keyword evidence="3 9" id="KW-0812">Transmembrane</keyword>
<feature type="compositionally biased region" description="Pro residues" evidence="8">
    <location>
        <begin position="632"/>
        <end position="647"/>
    </location>
</feature>
<dbReference type="GO" id="GO:0034703">
    <property type="term" value="C:cation channel complex"/>
    <property type="evidence" value="ECO:0007669"/>
    <property type="project" value="TreeGrafter"/>
</dbReference>
<dbReference type="GO" id="GO:0005886">
    <property type="term" value="C:plasma membrane"/>
    <property type="evidence" value="ECO:0007669"/>
    <property type="project" value="TreeGrafter"/>
</dbReference>
<feature type="region of interest" description="Disordered" evidence="8">
    <location>
        <begin position="385"/>
        <end position="762"/>
    </location>
</feature>
<comment type="caution">
    <text evidence="11">The sequence shown here is derived from an EMBL/GenBank/DDBJ whole genome shotgun (WGS) entry which is preliminary data.</text>
</comment>
<proteinExistence type="predicted"/>
<keyword evidence="6 9" id="KW-0472">Membrane</keyword>
<sequence length="762" mass="81647">MPFNSQNILIHSNETPQTNSNSPTSVFEASQSLFWASFGMVGLENFELAGIKSYTRFWGLLMFGSYSVINVIVLLNLLIAMMSNSYAMIEEHSDVEWKFARTKLWMSYFEESATLPPPFNIFPTPKLLLKMLGLRKKDKLRKMKMKEQKEKEHDVRYTAVMRALVWRYVSAMHRKMDDEPVTEDDINELKGDVSALRYELLEVFEKNGMDVSFTDRKEKMVLGKRMKVWERRLMKDFHVAPVALDDEKPADEDGLSRFRRIAKLAVASTSNAKWDQTLASTGISSQIGRCRSRESFKNQQNLQRAMEEARKLVLRSPLPGSRVGTPIEMPISPGHTLLELIKDISTEVGETDPESTTSPPKSPWKPPGEAGVPGIAVGALLSAADARSRPVSPKPATPTAPSPIPGPPTAPSPVPAKTPPKCPSPAPTSRVASPVPPTASPSGEGTTSPQPDPSPLKAKRVPGDSPPKVIKRKPSGPPSPSAEPSATDKPEEPDAKPVEAIAVARPVAPEIKPSEGAIPPPPPPAKPKAPPAPTMEVTPSTPPVHAPSPGEAKPPSPPKAASKPPSPPKAPSKPPSPPKVAPPPPRVASPQPSTSSKVDATDKPEEPDAKPVEAIAVARPVAPEIKPSEGAIPPPPPPAKPKAPPAPTMEVTPSTPPVHAPSPGEAKPPSPPKAASKPPSPPKAPSKPPSPPKVAPPPPRVASPQPSTSSKVDPSPPSPPKRLTSTSSTEQLIPPSSPEPLRPAKKLDEIKTIKRQQKTGWL</sequence>
<feature type="compositionally biased region" description="Basic and acidic residues" evidence="8">
    <location>
        <begin position="599"/>
        <end position="611"/>
    </location>
</feature>
<comment type="subcellular location">
    <subcellularLocation>
        <location evidence="1">Membrane</location>
        <topology evidence="1">Multi-pass membrane protein</topology>
    </subcellularLocation>
</comment>
<keyword evidence="4 9" id="KW-1133">Transmembrane helix</keyword>
<feature type="region of interest" description="Disordered" evidence="8">
    <location>
        <begin position="348"/>
        <end position="373"/>
    </location>
</feature>
<feature type="compositionally biased region" description="Pro residues" evidence="8">
    <location>
        <begin position="392"/>
        <end position="426"/>
    </location>
</feature>
<feature type="compositionally biased region" description="Basic residues" evidence="8">
    <location>
        <begin position="753"/>
        <end position="762"/>
    </location>
</feature>
<feature type="transmembrane region" description="Helical" evidence="9">
    <location>
        <begin position="57"/>
        <end position="79"/>
    </location>
</feature>
<dbReference type="STRING" id="7102.A0A2A4J004"/>
<dbReference type="PANTHER" id="PTHR10117:SF47">
    <property type="entry name" value="TRANSIENT-RECEPTOR-POTENTIAL-LIKE PROTEIN"/>
    <property type="match status" value="1"/>
</dbReference>
<dbReference type="PRINTS" id="PR01097">
    <property type="entry name" value="TRNSRECEPTRP"/>
</dbReference>
<dbReference type="EMBL" id="NWSH01004108">
    <property type="protein sequence ID" value="PCG65487.1"/>
    <property type="molecule type" value="Genomic_DNA"/>
</dbReference>
<evidence type="ECO:0000256" key="3">
    <source>
        <dbReference type="ARBA" id="ARBA00022692"/>
    </source>
</evidence>
<feature type="domain" description="Ion transport" evidence="10">
    <location>
        <begin position="14"/>
        <end position="93"/>
    </location>
</feature>
<evidence type="ECO:0000256" key="7">
    <source>
        <dbReference type="ARBA" id="ARBA00023303"/>
    </source>
</evidence>
<keyword evidence="7" id="KW-0407">Ion channel</keyword>
<evidence type="ECO:0000256" key="9">
    <source>
        <dbReference type="SAM" id="Phobius"/>
    </source>
</evidence>
<keyword evidence="2" id="KW-0813">Transport</keyword>
<dbReference type="Pfam" id="PF00520">
    <property type="entry name" value="Ion_trans"/>
    <property type="match status" value="1"/>
</dbReference>
<evidence type="ECO:0000256" key="8">
    <source>
        <dbReference type="SAM" id="MobiDB-lite"/>
    </source>
</evidence>
<accession>A0A2A4J004</accession>
<name>A0A2A4J004_HELVI</name>